<evidence type="ECO:0000313" key="2">
    <source>
        <dbReference type="EMBL" id="VVM07587.1"/>
    </source>
</evidence>
<organism evidence="2 3">
    <name type="scientific">Methylacidimicrobium tartarophylax</name>
    <dbReference type="NCBI Taxonomy" id="1041768"/>
    <lineage>
        <taxon>Bacteria</taxon>
        <taxon>Pseudomonadati</taxon>
        <taxon>Verrucomicrobiota</taxon>
        <taxon>Methylacidimicrobium</taxon>
    </lineage>
</organism>
<keyword evidence="3" id="KW-1185">Reference proteome</keyword>
<dbReference type="OrthoDB" id="195524at2"/>
<dbReference type="Proteomes" id="UP000334923">
    <property type="component" value="Unassembled WGS sequence"/>
</dbReference>
<dbReference type="AlphaFoldDB" id="A0A5E6MH90"/>
<protein>
    <recommendedName>
        <fullName evidence="1">DUF4325 domain-containing protein</fullName>
    </recommendedName>
</protein>
<sequence>MTHEFFMKELFGCFLADGDQANAFRFNEVEAKTSLGSLIVFDFEGVTNMTESFSNALFGNLAEDHPFDLIDRVRFKNCSPLIRGFLVSAVSHGIERGKRLARSE</sequence>
<dbReference type="Pfam" id="PF14213">
    <property type="entry name" value="DUF4325"/>
    <property type="match status" value="1"/>
</dbReference>
<dbReference type="InterPro" id="IPR025474">
    <property type="entry name" value="DUF4325"/>
</dbReference>
<reference evidence="2 3" key="1">
    <citation type="submission" date="2019-09" db="EMBL/GenBank/DDBJ databases">
        <authorList>
            <person name="Cremers G."/>
        </authorList>
    </citation>
    <scope>NUCLEOTIDE SEQUENCE [LARGE SCALE GENOMIC DNA]</scope>
    <source>
        <strain evidence="2">4A</strain>
    </source>
</reference>
<proteinExistence type="predicted"/>
<accession>A0A5E6MH90</accession>
<dbReference type="EMBL" id="CABFVA020000101">
    <property type="protein sequence ID" value="VVM07587.1"/>
    <property type="molecule type" value="Genomic_DNA"/>
</dbReference>
<feature type="domain" description="DUF4325" evidence="1">
    <location>
        <begin position="36"/>
        <end position="80"/>
    </location>
</feature>
<evidence type="ECO:0000259" key="1">
    <source>
        <dbReference type="Pfam" id="PF14213"/>
    </source>
</evidence>
<evidence type="ECO:0000313" key="3">
    <source>
        <dbReference type="Proteomes" id="UP000334923"/>
    </source>
</evidence>
<name>A0A5E6MH90_9BACT</name>
<gene>
    <name evidence="2" type="ORF">MAMT_01813</name>
</gene>